<feature type="transmembrane region" description="Helical" evidence="7">
    <location>
        <begin position="197"/>
        <end position="217"/>
    </location>
</feature>
<feature type="transmembrane region" description="Helical" evidence="7">
    <location>
        <begin position="229"/>
        <end position="248"/>
    </location>
</feature>
<keyword evidence="6 7" id="KW-0472">Membrane</keyword>
<dbReference type="InterPro" id="IPR020846">
    <property type="entry name" value="MFS_dom"/>
</dbReference>
<dbReference type="GO" id="GO:0005886">
    <property type="term" value="C:plasma membrane"/>
    <property type="evidence" value="ECO:0007669"/>
    <property type="project" value="UniProtKB-SubCell"/>
</dbReference>
<gene>
    <name evidence="9" type="ORF">FC26_GL000417</name>
</gene>
<feature type="transmembrane region" description="Helical" evidence="7">
    <location>
        <begin position="357"/>
        <end position="379"/>
    </location>
</feature>
<organism evidence="9 10">
    <name type="scientific">Paucilactobacillus vaccinostercus DSM 20634</name>
    <dbReference type="NCBI Taxonomy" id="1423813"/>
    <lineage>
        <taxon>Bacteria</taxon>
        <taxon>Bacillati</taxon>
        <taxon>Bacillota</taxon>
        <taxon>Bacilli</taxon>
        <taxon>Lactobacillales</taxon>
        <taxon>Lactobacillaceae</taxon>
        <taxon>Paucilactobacillus</taxon>
    </lineage>
</organism>
<dbReference type="Gene3D" id="1.20.1250.20">
    <property type="entry name" value="MFS general substrate transporter like domains"/>
    <property type="match status" value="1"/>
</dbReference>
<keyword evidence="2" id="KW-0813">Transport</keyword>
<dbReference type="EMBL" id="AYYY01000061">
    <property type="protein sequence ID" value="KRM60928.1"/>
    <property type="molecule type" value="Genomic_DNA"/>
</dbReference>
<evidence type="ECO:0000256" key="6">
    <source>
        <dbReference type="ARBA" id="ARBA00023136"/>
    </source>
</evidence>
<dbReference type="PATRIC" id="fig|1423813.3.peg.426"/>
<feature type="transmembrane region" description="Helical" evidence="7">
    <location>
        <begin position="126"/>
        <end position="151"/>
    </location>
</feature>
<evidence type="ECO:0000256" key="5">
    <source>
        <dbReference type="ARBA" id="ARBA00022989"/>
    </source>
</evidence>
<keyword evidence="3" id="KW-1003">Cell membrane</keyword>
<dbReference type="PANTHER" id="PTHR43124">
    <property type="entry name" value="PURINE EFFLUX PUMP PBUE"/>
    <property type="match status" value="1"/>
</dbReference>
<dbReference type="Proteomes" id="UP000051733">
    <property type="component" value="Unassembled WGS sequence"/>
</dbReference>
<evidence type="ECO:0000256" key="2">
    <source>
        <dbReference type="ARBA" id="ARBA00022448"/>
    </source>
</evidence>
<feature type="transmembrane region" description="Helical" evidence="7">
    <location>
        <begin position="157"/>
        <end position="176"/>
    </location>
</feature>
<sequence>MQSIVFVLTAFMLGCNEFIMIGIISDIAHQFNVSIAVVGYLVTIFATVYAISTPLITIFTNRFNRFKTLMVLMLVFLIGNTATALAPNYFMLVVARMVTAAVAGSIISLIMTFASSVAPMDKRPALISWIFSGFSIASVFGVPIGTAISTAYGWRNAFLIVSVISVLTLGLLFWLLPRQIKQVTSSLGKQLSLMKDLRVYDGVVLVLFGAAAMYGYYTYIRPLLTTELGFSLSSLNWLLFLLGLMSIFSNQLSGQLASHGGLVHMPKVYILEIALLFILPLTLHLAIFGLVVLLVLSLITSVLNSPIQLHFLNVAEQDYPQSIVLASSLNSIFFNFGISLGSATSSTMVDVAGVHNISFGAGVFALIALVMVVLLNRAIKRYQQASRSHDVEF</sequence>
<evidence type="ECO:0000256" key="7">
    <source>
        <dbReference type="SAM" id="Phobius"/>
    </source>
</evidence>
<feature type="domain" description="Major facilitator superfamily (MFS) profile" evidence="8">
    <location>
        <begin position="2"/>
        <end position="380"/>
    </location>
</feature>
<dbReference type="InterPro" id="IPR050189">
    <property type="entry name" value="MFS_Efflux_Transporters"/>
</dbReference>
<name>A0A0R2A1X1_9LACO</name>
<evidence type="ECO:0000259" key="8">
    <source>
        <dbReference type="PROSITE" id="PS50850"/>
    </source>
</evidence>
<dbReference type="InterPro" id="IPR036259">
    <property type="entry name" value="MFS_trans_sf"/>
</dbReference>
<feature type="transmembrane region" description="Helical" evidence="7">
    <location>
        <begin position="68"/>
        <end position="87"/>
    </location>
</feature>
<evidence type="ECO:0000256" key="1">
    <source>
        <dbReference type="ARBA" id="ARBA00004651"/>
    </source>
</evidence>
<dbReference type="SUPFAM" id="SSF103473">
    <property type="entry name" value="MFS general substrate transporter"/>
    <property type="match status" value="1"/>
</dbReference>
<keyword evidence="10" id="KW-1185">Reference proteome</keyword>
<dbReference type="AlphaFoldDB" id="A0A0R2A1X1"/>
<feature type="transmembrane region" description="Helical" evidence="7">
    <location>
        <begin position="93"/>
        <end position="114"/>
    </location>
</feature>
<reference evidence="9 10" key="1">
    <citation type="journal article" date="2015" name="Genome Announc.">
        <title>Expanding the biotechnology potential of lactobacilli through comparative genomics of 213 strains and associated genera.</title>
        <authorList>
            <person name="Sun Z."/>
            <person name="Harris H.M."/>
            <person name="McCann A."/>
            <person name="Guo C."/>
            <person name="Argimon S."/>
            <person name="Zhang W."/>
            <person name="Yang X."/>
            <person name="Jeffery I.B."/>
            <person name="Cooney J.C."/>
            <person name="Kagawa T.F."/>
            <person name="Liu W."/>
            <person name="Song Y."/>
            <person name="Salvetti E."/>
            <person name="Wrobel A."/>
            <person name="Rasinkangas P."/>
            <person name="Parkhill J."/>
            <person name="Rea M.C."/>
            <person name="O'Sullivan O."/>
            <person name="Ritari J."/>
            <person name="Douillard F.P."/>
            <person name="Paul Ross R."/>
            <person name="Yang R."/>
            <person name="Briner A.E."/>
            <person name="Felis G.E."/>
            <person name="de Vos W.M."/>
            <person name="Barrangou R."/>
            <person name="Klaenhammer T.R."/>
            <person name="Caufield P.W."/>
            <person name="Cui Y."/>
            <person name="Zhang H."/>
            <person name="O'Toole P.W."/>
        </authorList>
    </citation>
    <scope>NUCLEOTIDE SEQUENCE [LARGE SCALE GENOMIC DNA]</scope>
    <source>
        <strain evidence="9 10">DSM 20634</strain>
    </source>
</reference>
<keyword evidence="5 7" id="KW-1133">Transmembrane helix</keyword>
<dbReference type="STRING" id="1423813.FC26_GL000417"/>
<evidence type="ECO:0000313" key="10">
    <source>
        <dbReference type="Proteomes" id="UP000051733"/>
    </source>
</evidence>
<dbReference type="Pfam" id="PF07690">
    <property type="entry name" value="MFS_1"/>
    <property type="match status" value="1"/>
</dbReference>
<dbReference type="PANTHER" id="PTHR43124:SF3">
    <property type="entry name" value="CHLORAMPHENICOL EFFLUX PUMP RV0191"/>
    <property type="match status" value="1"/>
</dbReference>
<feature type="transmembrane region" description="Helical" evidence="7">
    <location>
        <begin position="31"/>
        <end position="56"/>
    </location>
</feature>
<proteinExistence type="predicted"/>
<keyword evidence="4 7" id="KW-0812">Transmembrane</keyword>
<dbReference type="InterPro" id="IPR011701">
    <property type="entry name" value="MFS"/>
</dbReference>
<comment type="caution">
    <text evidence="9">The sequence shown here is derived from an EMBL/GenBank/DDBJ whole genome shotgun (WGS) entry which is preliminary data.</text>
</comment>
<dbReference type="PROSITE" id="PS50850">
    <property type="entry name" value="MFS"/>
    <property type="match status" value="1"/>
</dbReference>
<feature type="transmembrane region" description="Helical" evidence="7">
    <location>
        <begin position="269"/>
        <end position="299"/>
    </location>
</feature>
<dbReference type="GO" id="GO:0022857">
    <property type="term" value="F:transmembrane transporter activity"/>
    <property type="evidence" value="ECO:0007669"/>
    <property type="project" value="InterPro"/>
</dbReference>
<feature type="transmembrane region" description="Helical" evidence="7">
    <location>
        <begin position="5"/>
        <end position="25"/>
    </location>
</feature>
<accession>A0A0R2A1X1</accession>
<protein>
    <submittedName>
        <fullName evidence="9">Arabinose efflux permease</fullName>
    </submittedName>
</protein>
<dbReference type="CDD" id="cd17324">
    <property type="entry name" value="MFS_NepI_like"/>
    <property type="match status" value="1"/>
</dbReference>
<comment type="subcellular location">
    <subcellularLocation>
        <location evidence="1">Cell membrane</location>
        <topology evidence="1">Multi-pass membrane protein</topology>
    </subcellularLocation>
</comment>
<evidence type="ECO:0000313" key="9">
    <source>
        <dbReference type="EMBL" id="KRM60928.1"/>
    </source>
</evidence>
<evidence type="ECO:0000256" key="3">
    <source>
        <dbReference type="ARBA" id="ARBA00022475"/>
    </source>
</evidence>
<evidence type="ECO:0000256" key="4">
    <source>
        <dbReference type="ARBA" id="ARBA00022692"/>
    </source>
</evidence>